<dbReference type="InterPro" id="IPR043917">
    <property type="entry name" value="DUF5753"/>
</dbReference>
<dbReference type="InterPro" id="IPR001387">
    <property type="entry name" value="Cro/C1-type_HTH"/>
</dbReference>
<gene>
    <name evidence="2" type="ORF">FHR82_001817</name>
</gene>
<dbReference type="Pfam" id="PF19054">
    <property type="entry name" value="DUF5753"/>
    <property type="match status" value="1"/>
</dbReference>
<dbReference type="GO" id="GO:0003677">
    <property type="term" value="F:DNA binding"/>
    <property type="evidence" value="ECO:0007669"/>
    <property type="project" value="InterPro"/>
</dbReference>
<dbReference type="Proteomes" id="UP000520767">
    <property type="component" value="Unassembled WGS sequence"/>
</dbReference>
<dbReference type="Gene3D" id="1.10.260.40">
    <property type="entry name" value="lambda repressor-like DNA-binding domains"/>
    <property type="match status" value="1"/>
</dbReference>
<dbReference type="EMBL" id="JACHJQ010000002">
    <property type="protein sequence ID" value="MBB4905600.1"/>
    <property type="molecule type" value="Genomic_DNA"/>
</dbReference>
<organism evidence="2 3">
    <name type="scientific">Actinophytocola algeriensis</name>
    <dbReference type="NCBI Taxonomy" id="1768010"/>
    <lineage>
        <taxon>Bacteria</taxon>
        <taxon>Bacillati</taxon>
        <taxon>Actinomycetota</taxon>
        <taxon>Actinomycetes</taxon>
        <taxon>Pseudonocardiales</taxon>
        <taxon>Pseudonocardiaceae</taxon>
    </lineage>
</organism>
<dbReference type="Pfam" id="PF01381">
    <property type="entry name" value="HTH_3"/>
    <property type="match status" value="1"/>
</dbReference>
<accession>A0A7W7Q230</accession>
<dbReference type="SMART" id="SM00530">
    <property type="entry name" value="HTH_XRE"/>
    <property type="match status" value="1"/>
</dbReference>
<dbReference type="RefSeq" id="WP_184809808.1">
    <property type="nucleotide sequence ID" value="NZ_JACHJQ010000002.1"/>
</dbReference>
<proteinExistence type="predicted"/>
<dbReference type="InterPro" id="IPR010982">
    <property type="entry name" value="Lambda_DNA-bd_dom_sf"/>
</dbReference>
<keyword evidence="3" id="KW-1185">Reference proteome</keyword>
<protein>
    <submittedName>
        <fullName evidence="2">Transcriptional regulator with XRE-family HTH domain</fullName>
    </submittedName>
</protein>
<evidence type="ECO:0000259" key="1">
    <source>
        <dbReference type="PROSITE" id="PS50943"/>
    </source>
</evidence>
<name>A0A7W7Q230_9PSEU</name>
<feature type="domain" description="HTH cro/C1-type" evidence="1">
    <location>
        <begin position="29"/>
        <end position="81"/>
    </location>
</feature>
<evidence type="ECO:0000313" key="2">
    <source>
        <dbReference type="EMBL" id="MBB4905600.1"/>
    </source>
</evidence>
<dbReference type="PROSITE" id="PS50943">
    <property type="entry name" value="HTH_CROC1"/>
    <property type="match status" value="1"/>
</dbReference>
<reference evidence="2 3" key="1">
    <citation type="submission" date="2020-08" db="EMBL/GenBank/DDBJ databases">
        <title>Genomic Encyclopedia of Type Strains, Phase III (KMG-III): the genomes of soil and plant-associated and newly described type strains.</title>
        <authorList>
            <person name="Whitman W."/>
        </authorList>
    </citation>
    <scope>NUCLEOTIDE SEQUENCE [LARGE SCALE GENOMIC DNA]</scope>
    <source>
        <strain evidence="2 3">CECT 8960</strain>
    </source>
</reference>
<dbReference type="CDD" id="cd00093">
    <property type="entry name" value="HTH_XRE"/>
    <property type="match status" value="1"/>
</dbReference>
<evidence type="ECO:0000313" key="3">
    <source>
        <dbReference type="Proteomes" id="UP000520767"/>
    </source>
</evidence>
<comment type="caution">
    <text evidence="2">The sequence shown here is derived from an EMBL/GenBank/DDBJ whole genome shotgun (WGS) entry which is preliminary data.</text>
</comment>
<sequence length="298" mass="33437">MNSVNESGLPPALRSGSPALFKRTIALSLKKWRLEAKLPQKDAAKRLDRTVQHISNLEAGQLPTAADLELLLGLYGKADRIPFMRELLSAARKAKNWWTALSGVTPKWFDLYLGLESGATELSLYNSVVLPGLLQTREYATAVLRGNTDLGEEQVEQGVELRLGRQQILDRAHEPVHLWTVLDESVLYRQRGDAKTMRDQLKHLLEMSKRPRIDIQVLPFDAGSTPAQDGGNFVVMKFPPEMEGDPGLVYVELLTGGQYFEKPDEIAEYRRALTRLHALAADQKVTRGIIERAMKEVK</sequence>
<dbReference type="SUPFAM" id="SSF47413">
    <property type="entry name" value="lambda repressor-like DNA-binding domains"/>
    <property type="match status" value="1"/>
</dbReference>
<dbReference type="AlphaFoldDB" id="A0A7W7Q230"/>